<dbReference type="RefSeq" id="WP_276648248.1">
    <property type="nucleotide sequence ID" value="NZ_JAAYSM010000196.1"/>
</dbReference>
<dbReference type="InterPro" id="IPR044946">
    <property type="entry name" value="Restrct_endonuc_typeI_TRD_sf"/>
</dbReference>
<keyword evidence="2" id="KW-0680">Restriction system</keyword>
<dbReference type="SUPFAM" id="SSF116734">
    <property type="entry name" value="DNA methylase specificity domain"/>
    <property type="match status" value="2"/>
</dbReference>
<comment type="caution">
    <text evidence="6">The sequence shown here is derived from an EMBL/GenBank/DDBJ whole genome shotgun (WGS) entry which is preliminary data.</text>
</comment>
<dbReference type="PANTHER" id="PTHR43140:SF1">
    <property type="entry name" value="TYPE I RESTRICTION ENZYME ECOKI SPECIFICITY SUBUNIT"/>
    <property type="match status" value="1"/>
</dbReference>
<accession>A0A7X8H0B6</accession>
<proteinExistence type="inferred from homology"/>
<evidence type="ECO:0000256" key="2">
    <source>
        <dbReference type="ARBA" id="ARBA00022747"/>
    </source>
</evidence>
<dbReference type="InterPro" id="IPR051212">
    <property type="entry name" value="Type-I_RE_S_subunit"/>
</dbReference>
<dbReference type="Pfam" id="PF01420">
    <property type="entry name" value="Methylase_S"/>
    <property type="match status" value="2"/>
</dbReference>
<dbReference type="EMBL" id="JAAYSM010000196">
    <property type="protein sequence ID" value="NLJ18432.1"/>
    <property type="molecule type" value="Genomic_DNA"/>
</dbReference>
<gene>
    <name evidence="6" type="ORF">GX355_06175</name>
</gene>
<dbReference type="InterPro" id="IPR000055">
    <property type="entry name" value="Restrct_endonuc_typeI_TRD"/>
</dbReference>
<name>A0A7X8H0B6_9LACT</name>
<evidence type="ECO:0000256" key="4">
    <source>
        <dbReference type="ARBA" id="ARBA00038652"/>
    </source>
</evidence>
<feature type="domain" description="Type I restriction modification DNA specificity" evidence="5">
    <location>
        <begin position="212"/>
        <end position="397"/>
    </location>
</feature>
<dbReference type="GO" id="GO:0003677">
    <property type="term" value="F:DNA binding"/>
    <property type="evidence" value="ECO:0007669"/>
    <property type="project" value="UniProtKB-KW"/>
</dbReference>
<evidence type="ECO:0000313" key="6">
    <source>
        <dbReference type="EMBL" id="NLJ18432.1"/>
    </source>
</evidence>
<dbReference type="AlphaFoldDB" id="A0A7X8H0B6"/>
<dbReference type="Gene3D" id="3.90.220.20">
    <property type="entry name" value="DNA methylase specificity domains"/>
    <property type="match status" value="2"/>
</dbReference>
<evidence type="ECO:0000256" key="3">
    <source>
        <dbReference type="ARBA" id="ARBA00023125"/>
    </source>
</evidence>
<protein>
    <recommendedName>
        <fullName evidence="5">Type I restriction modification DNA specificity domain-containing protein</fullName>
    </recommendedName>
</protein>
<reference evidence="6 7" key="1">
    <citation type="journal article" date="2020" name="Biotechnol. Biofuels">
        <title>New insights from the biogas microbiome by comprehensive genome-resolved metagenomics of nearly 1600 species originating from multiple anaerobic digesters.</title>
        <authorList>
            <person name="Campanaro S."/>
            <person name="Treu L."/>
            <person name="Rodriguez-R L.M."/>
            <person name="Kovalovszki A."/>
            <person name="Ziels R.M."/>
            <person name="Maus I."/>
            <person name="Zhu X."/>
            <person name="Kougias P.G."/>
            <person name="Basile A."/>
            <person name="Luo G."/>
            <person name="Schluter A."/>
            <person name="Konstantinidis K.T."/>
            <person name="Angelidaki I."/>
        </authorList>
    </citation>
    <scope>NUCLEOTIDE SEQUENCE [LARGE SCALE GENOMIC DNA]</scope>
    <source>
        <strain evidence="6">AS23ysBPME_34</strain>
    </source>
</reference>
<dbReference type="PANTHER" id="PTHR43140">
    <property type="entry name" value="TYPE-1 RESTRICTION ENZYME ECOKI SPECIFICITY PROTEIN"/>
    <property type="match status" value="1"/>
</dbReference>
<evidence type="ECO:0000256" key="1">
    <source>
        <dbReference type="ARBA" id="ARBA00010923"/>
    </source>
</evidence>
<evidence type="ECO:0000313" key="7">
    <source>
        <dbReference type="Proteomes" id="UP000541058"/>
    </source>
</evidence>
<organism evidence="6 7">
    <name type="scientific">Globicatella sulfidifaciens</name>
    <dbReference type="NCBI Taxonomy" id="136093"/>
    <lineage>
        <taxon>Bacteria</taxon>
        <taxon>Bacillati</taxon>
        <taxon>Bacillota</taxon>
        <taxon>Bacilli</taxon>
        <taxon>Lactobacillales</taxon>
        <taxon>Aerococcaceae</taxon>
        <taxon>Globicatella</taxon>
    </lineage>
</organism>
<sequence length="422" mass="48781">MIVYTNSGIEWLGHYPKDWEILKLKYLCNIDTGSKDTQDKIDDGLYPFFVRSPHIERLNEYTHDEEAVMTAGDGVGVGKVFHYYKGKFAAHQRVYVFTRFRKVLGRYIYYYLTSNLAFEVLSGNAKSTVDSLRRPMLAEFPVVVPSIKTQKKIVRFLDLKIREIDNLIQSKSNVIALLEEKRQSIITEAVTKGLDPDVKMKDSVVEWIGNVPEHWEVSKIKRIAEIRPSNVDKKSVEGETEVYLCNYVDVYYNNEITSDLNFMRATAKKEQIDKFTLKKHDVIITKDSESPTDIAIPTWVAEDLMGVICGYHLSLIRPNNYFYGQYLYFCLESEQIREQFYSLANGVTRYGLSKDAIKNGLVPHPPLNEQIEIANKLYNITSDIEIIIKQIKDQIEKLEEYRQSLIYEAVTGKIDVSEMNLD</sequence>
<comment type="similarity">
    <text evidence="1">Belongs to the type-I restriction system S methylase family.</text>
</comment>
<dbReference type="Proteomes" id="UP000541058">
    <property type="component" value="Unassembled WGS sequence"/>
</dbReference>
<evidence type="ECO:0000259" key="5">
    <source>
        <dbReference type="Pfam" id="PF01420"/>
    </source>
</evidence>
<feature type="domain" description="Type I restriction modification DNA specificity" evidence="5">
    <location>
        <begin position="16"/>
        <end position="171"/>
    </location>
</feature>
<dbReference type="Gene3D" id="1.10.287.1120">
    <property type="entry name" value="Bipartite methylase S protein"/>
    <property type="match status" value="1"/>
</dbReference>
<dbReference type="CDD" id="cd16961">
    <property type="entry name" value="RMtype1_S_TRD-CR_like"/>
    <property type="match status" value="1"/>
</dbReference>
<comment type="subunit">
    <text evidence="4">The methyltransferase is composed of M and S polypeptides.</text>
</comment>
<keyword evidence="3" id="KW-0238">DNA-binding</keyword>
<dbReference type="GO" id="GO:0009307">
    <property type="term" value="P:DNA restriction-modification system"/>
    <property type="evidence" value="ECO:0007669"/>
    <property type="project" value="UniProtKB-KW"/>
</dbReference>